<dbReference type="Gene3D" id="3.60.130.10">
    <property type="entry name" value="Clavaminate synthase-like"/>
    <property type="match status" value="1"/>
</dbReference>
<dbReference type="RefSeq" id="XP_019039596.1">
    <property type="nucleotide sequence ID" value="XM_019182735.1"/>
</dbReference>
<dbReference type="InterPro" id="IPR051323">
    <property type="entry name" value="AtsK-like"/>
</dbReference>
<proteinExistence type="inferred from homology"/>
<evidence type="ECO:0000313" key="10">
    <source>
        <dbReference type="Proteomes" id="UP000094112"/>
    </source>
</evidence>
<dbReference type="PANTHER" id="PTHR30468:SF9">
    <property type="entry name" value="ALPHA-KETOGLUTARATE-DEPENDENT TAURINE DIOXYGENASE (AFU_ORTHOLOGUE AFUA_3G01010)"/>
    <property type="match status" value="1"/>
</dbReference>
<keyword evidence="3" id="KW-0479">Metal-binding</keyword>
<dbReference type="FunFam" id="3.60.130.10:FF:000008">
    <property type="entry name" value="Alpha-ketoglutarate-dependent taurine dioxygenase"/>
    <property type="match status" value="1"/>
</dbReference>
<dbReference type="GeneID" id="30199981"/>
<feature type="domain" description="TauD/TfdA-like" evidence="8">
    <location>
        <begin position="111"/>
        <end position="383"/>
    </location>
</feature>
<evidence type="ECO:0000256" key="2">
    <source>
        <dbReference type="ARBA" id="ARBA00005896"/>
    </source>
</evidence>
<evidence type="ECO:0000256" key="6">
    <source>
        <dbReference type="ARBA" id="ARBA00023004"/>
    </source>
</evidence>
<dbReference type="EMBL" id="KV454210">
    <property type="protein sequence ID" value="ODQ60389.1"/>
    <property type="molecule type" value="Genomic_DNA"/>
</dbReference>
<evidence type="ECO:0000259" key="8">
    <source>
        <dbReference type="Pfam" id="PF02668"/>
    </source>
</evidence>
<evidence type="ECO:0000256" key="3">
    <source>
        <dbReference type="ARBA" id="ARBA00022723"/>
    </source>
</evidence>
<dbReference type="SUPFAM" id="SSF51197">
    <property type="entry name" value="Clavaminate synthase-like"/>
    <property type="match status" value="1"/>
</dbReference>
<dbReference type="GO" id="GO:0046872">
    <property type="term" value="F:metal ion binding"/>
    <property type="evidence" value="ECO:0007669"/>
    <property type="project" value="UniProtKB-KW"/>
</dbReference>
<dbReference type="GO" id="GO:0005737">
    <property type="term" value="C:cytoplasm"/>
    <property type="evidence" value="ECO:0007669"/>
    <property type="project" value="TreeGrafter"/>
</dbReference>
<comment type="similarity">
    <text evidence="2">Belongs to the TfdA dioxygenase family.</text>
</comment>
<evidence type="ECO:0000256" key="5">
    <source>
        <dbReference type="ARBA" id="ARBA00023002"/>
    </source>
</evidence>
<evidence type="ECO:0000256" key="7">
    <source>
        <dbReference type="SAM" id="Coils"/>
    </source>
</evidence>
<keyword evidence="5" id="KW-0560">Oxidoreductase</keyword>
<dbReference type="Proteomes" id="UP000094112">
    <property type="component" value="Unassembled WGS sequence"/>
</dbReference>
<name>A0A1E3P4H3_WICAA</name>
<accession>A0A1E3P4H3</accession>
<keyword evidence="6" id="KW-0408">Iron</keyword>
<feature type="coiled-coil region" evidence="7">
    <location>
        <begin position="3"/>
        <end position="34"/>
    </location>
</feature>
<evidence type="ECO:0000313" key="9">
    <source>
        <dbReference type="EMBL" id="ODQ60389.1"/>
    </source>
</evidence>
<dbReference type="STRING" id="683960.A0A1E3P4H3"/>
<dbReference type="PANTHER" id="PTHR30468">
    <property type="entry name" value="ALPHA-KETOGLUTARATE-DEPENDENT SULFONATE DIOXYGENASE"/>
    <property type="match status" value="1"/>
</dbReference>
<keyword evidence="4" id="KW-0223">Dioxygenase</keyword>
<dbReference type="AlphaFoldDB" id="A0A1E3P4H3"/>
<dbReference type="Pfam" id="PF02668">
    <property type="entry name" value="TauD"/>
    <property type="match status" value="1"/>
</dbReference>
<dbReference type="InterPro" id="IPR003819">
    <property type="entry name" value="TauD/TfdA-like"/>
</dbReference>
<dbReference type="GO" id="GO:0016706">
    <property type="term" value="F:2-oxoglutarate-dependent dioxygenase activity"/>
    <property type="evidence" value="ECO:0007669"/>
    <property type="project" value="TreeGrafter"/>
</dbReference>
<dbReference type="OrthoDB" id="10257314at2759"/>
<protein>
    <recommendedName>
        <fullName evidence="8">TauD/TfdA-like domain-containing protein</fullName>
    </recommendedName>
</protein>
<keyword evidence="10" id="KW-1185">Reference proteome</keyword>
<gene>
    <name evidence="9" type="ORF">WICANDRAFT_54279</name>
</gene>
<organism evidence="9 10">
    <name type="scientific">Wickerhamomyces anomalus (strain ATCC 58044 / CBS 1984 / NCYC 433 / NRRL Y-366-8)</name>
    <name type="common">Yeast</name>
    <name type="synonym">Hansenula anomala</name>
    <dbReference type="NCBI Taxonomy" id="683960"/>
    <lineage>
        <taxon>Eukaryota</taxon>
        <taxon>Fungi</taxon>
        <taxon>Dikarya</taxon>
        <taxon>Ascomycota</taxon>
        <taxon>Saccharomycotina</taxon>
        <taxon>Saccharomycetes</taxon>
        <taxon>Phaffomycetales</taxon>
        <taxon>Wickerhamomycetaceae</taxon>
        <taxon>Wickerhamomyces</taxon>
    </lineage>
</organism>
<evidence type="ECO:0000256" key="1">
    <source>
        <dbReference type="ARBA" id="ARBA00001954"/>
    </source>
</evidence>
<comment type="cofactor">
    <cofactor evidence="1">
        <name>Fe(2+)</name>
        <dbReference type="ChEBI" id="CHEBI:29033"/>
    </cofactor>
</comment>
<evidence type="ECO:0000256" key="4">
    <source>
        <dbReference type="ARBA" id="ARBA00022964"/>
    </source>
</evidence>
<sequence>MSSTETQTQAEKLVKELNNQTENLSIEIDVSKRVKGGFNASHVDALPKLAREYLERHGVDLSNGYPEKPQSEQIPLYVDDALKIRNTPQEYIPRGKNADREKKALFSKVKEVKHLTKYIGTELVGVQLADLNEQELDELALLIAERVVVFFRDQDLAPARQLEIGQFFGNPEIHPNNFRVPGLPGTTVIWTQLFKRNGHKTSFKNARSATGIWHSDLPHELQPPGPTILAQNSLPSVGGDTAWSSGYAAYDKLSPAFQKFLEGKYAVQRSMHTYLDRNDPLNGGKQITREQPIVRTHPVTGWKSLYVNRDWTVSIVGLEPEESRTILNYLFDVYEKNLDIQVRFRWQPTTPGTSTVAIWDNRVSQHTAVWDYDVEEDRHGVRVSALAEVPFFDPESKSQREALGLDN</sequence>
<keyword evidence="7" id="KW-0175">Coiled coil</keyword>
<reference evidence="9 10" key="1">
    <citation type="journal article" date="2016" name="Proc. Natl. Acad. Sci. U.S.A.">
        <title>Comparative genomics of biotechnologically important yeasts.</title>
        <authorList>
            <person name="Riley R."/>
            <person name="Haridas S."/>
            <person name="Wolfe K.H."/>
            <person name="Lopes M.R."/>
            <person name="Hittinger C.T."/>
            <person name="Goeker M."/>
            <person name="Salamov A.A."/>
            <person name="Wisecaver J.H."/>
            <person name="Long T.M."/>
            <person name="Calvey C.H."/>
            <person name="Aerts A.L."/>
            <person name="Barry K.W."/>
            <person name="Choi C."/>
            <person name="Clum A."/>
            <person name="Coughlan A.Y."/>
            <person name="Deshpande S."/>
            <person name="Douglass A.P."/>
            <person name="Hanson S.J."/>
            <person name="Klenk H.-P."/>
            <person name="LaButti K.M."/>
            <person name="Lapidus A."/>
            <person name="Lindquist E.A."/>
            <person name="Lipzen A.M."/>
            <person name="Meier-Kolthoff J.P."/>
            <person name="Ohm R.A."/>
            <person name="Otillar R.P."/>
            <person name="Pangilinan J.L."/>
            <person name="Peng Y."/>
            <person name="Rokas A."/>
            <person name="Rosa C.A."/>
            <person name="Scheuner C."/>
            <person name="Sibirny A.A."/>
            <person name="Slot J.C."/>
            <person name="Stielow J.B."/>
            <person name="Sun H."/>
            <person name="Kurtzman C.P."/>
            <person name="Blackwell M."/>
            <person name="Grigoriev I.V."/>
            <person name="Jeffries T.W."/>
        </authorList>
    </citation>
    <scope>NUCLEOTIDE SEQUENCE [LARGE SCALE GENOMIC DNA]</scope>
    <source>
        <strain evidence="10">ATCC 58044 / CBS 1984 / NCYC 433 / NRRL Y-366-8</strain>
    </source>
</reference>
<dbReference type="InterPro" id="IPR042098">
    <property type="entry name" value="TauD-like_sf"/>
</dbReference>